<dbReference type="SUPFAM" id="SSF51206">
    <property type="entry name" value="cAMP-binding domain-like"/>
    <property type="match status" value="1"/>
</dbReference>
<feature type="transmembrane region" description="Helical" evidence="7">
    <location>
        <begin position="531"/>
        <end position="552"/>
    </location>
</feature>
<evidence type="ECO:0000256" key="7">
    <source>
        <dbReference type="SAM" id="Phobius"/>
    </source>
</evidence>
<name>Q23AP2_TETTS</name>
<evidence type="ECO:0000256" key="6">
    <source>
        <dbReference type="ARBA" id="ARBA00023136"/>
    </source>
</evidence>
<dbReference type="GO" id="GO:0035725">
    <property type="term" value="P:sodium ion transmembrane transport"/>
    <property type="evidence" value="ECO:0007669"/>
    <property type="project" value="TreeGrafter"/>
</dbReference>
<feature type="transmembrane region" description="Helical" evidence="7">
    <location>
        <begin position="459"/>
        <end position="484"/>
    </location>
</feature>
<reference evidence="10" key="1">
    <citation type="journal article" date="2006" name="PLoS Biol.">
        <title>Macronuclear genome sequence of the ciliate Tetrahymena thermophila, a model eukaryote.</title>
        <authorList>
            <person name="Eisen J.A."/>
            <person name="Coyne R.S."/>
            <person name="Wu M."/>
            <person name="Wu D."/>
            <person name="Thiagarajan M."/>
            <person name="Wortman J.R."/>
            <person name="Badger J.H."/>
            <person name="Ren Q."/>
            <person name="Amedeo P."/>
            <person name="Jones K.M."/>
            <person name="Tallon L.J."/>
            <person name="Delcher A.L."/>
            <person name="Salzberg S.L."/>
            <person name="Silva J.C."/>
            <person name="Haas B.J."/>
            <person name="Majoros W.H."/>
            <person name="Farzad M."/>
            <person name="Carlton J.M."/>
            <person name="Smith R.K. Jr."/>
            <person name="Garg J."/>
            <person name="Pearlman R.E."/>
            <person name="Karrer K.M."/>
            <person name="Sun L."/>
            <person name="Manning G."/>
            <person name="Elde N.C."/>
            <person name="Turkewitz A.P."/>
            <person name="Asai D.J."/>
            <person name="Wilkes D.E."/>
            <person name="Wang Y."/>
            <person name="Cai H."/>
            <person name="Collins K."/>
            <person name="Stewart B.A."/>
            <person name="Lee S.R."/>
            <person name="Wilamowska K."/>
            <person name="Weinberg Z."/>
            <person name="Ruzzo W.L."/>
            <person name="Wloga D."/>
            <person name="Gaertig J."/>
            <person name="Frankel J."/>
            <person name="Tsao C.-C."/>
            <person name="Gorovsky M.A."/>
            <person name="Keeling P.J."/>
            <person name="Waller R.F."/>
            <person name="Patron N.J."/>
            <person name="Cherry J.M."/>
            <person name="Stover N.A."/>
            <person name="Krieger C.J."/>
            <person name="del Toro C."/>
            <person name="Ryder H.F."/>
            <person name="Williamson S.C."/>
            <person name="Barbeau R.A."/>
            <person name="Hamilton E.P."/>
            <person name="Orias E."/>
        </authorList>
    </citation>
    <scope>NUCLEOTIDE SEQUENCE [LARGE SCALE GENOMIC DNA]</scope>
    <source>
        <strain evidence="10">SB210</strain>
    </source>
</reference>
<evidence type="ECO:0000313" key="10">
    <source>
        <dbReference type="Proteomes" id="UP000009168"/>
    </source>
</evidence>
<keyword evidence="4 7" id="KW-1133">Transmembrane helix</keyword>
<keyword evidence="10" id="KW-1185">Reference proteome</keyword>
<evidence type="ECO:0000256" key="1">
    <source>
        <dbReference type="ARBA" id="ARBA00004141"/>
    </source>
</evidence>
<dbReference type="RefSeq" id="XP_001013895.2">
    <property type="nucleotide sequence ID" value="XM_001013895.2"/>
</dbReference>
<dbReference type="EMBL" id="GG662723">
    <property type="protein sequence ID" value="EAR93650.2"/>
    <property type="molecule type" value="Genomic_DNA"/>
</dbReference>
<feature type="transmembrane region" description="Helical" evidence="7">
    <location>
        <begin position="354"/>
        <end position="373"/>
    </location>
</feature>
<dbReference type="InterPro" id="IPR005821">
    <property type="entry name" value="Ion_trans_dom"/>
</dbReference>
<dbReference type="PANTHER" id="PTHR45689">
    <property type="entry name" value="I[[H]] CHANNEL, ISOFORM E"/>
    <property type="match status" value="1"/>
</dbReference>
<dbReference type="PANTHER" id="PTHR45689:SF5">
    <property type="entry name" value="I[[H]] CHANNEL, ISOFORM E"/>
    <property type="match status" value="1"/>
</dbReference>
<dbReference type="GO" id="GO:0005249">
    <property type="term" value="F:voltage-gated potassium channel activity"/>
    <property type="evidence" value="ECO:0007669"/>
    <property type="project" value="TreeGrafter"/>
</dbReference>
<dbReference type="Pfam" id="PF00027">
    <property type="entry name" value="cNMP_binding"/>
    <property type="match status" value="1"/>
</dbReference>
<dbReference type="KEGG" id="tet:TTHERM_00772070"/>
<feature type="transmembrane region" description="Helical" evidence="7">
    <location>
        <begin position="504"/>
        <end position="524"/>
    </location>
</feature>
<dbReference type="Proteomes" id="UP000009168">
    <property type="component" value="Unassembled WGS sequence"/>
</dbReference>
<gene>
    <name evidence="9" type="ORF">TTHERM_00772070</name>
</gene>
<dbReference type="GeneID" id="7825552"/>
<feature type="transmembrane region" description="Helical" evidence="7">
    <location>
        <begin position="419"/>
        <end position="438"/>
    </location>
</feature>
<dbReference type="InterPro" id="IPR000595">
    <property type="entry name" value="cNMP-bd_dom"/>
</dbReference>
<evidence type="ECO:0000256" key="5">
    <source>
        <dbReference type="ARBA" id="ARBA00023065"/>
    </source>
</evidence>
<dbReference type="InParanoid" id="Q23AP2"/>
<comment type="subcellular location">
    <subcellularLocation>
        <location evidence="1">Membrane</location>
        <topology evidence="1">Multi-pass membrane protein</topology>
    </subcellularLocation>
</comment>
<dbReference type="Gene3D" id="1.10.287.630">
    <property type="entry name" value="Helix hairpin bin"/>
    <property type="match status" value="1"/>
</dbReference>
<evidence type="ECO:0000259" key="8">
    <source>
        <dbReference type="PROSITE" id="PS50042"/>
    </source>
</evidence>
<protein>
    <submittedName>
        <fullName evidence="9">Cation channel family protein</fullName>
    </submittedName>
</protein>
<keyword evidence="2" id="KW-0813">Transport</keyword>
<evidence type="ECO:0000256" key="2">
    <source>
        <dbReference type="ARBA" id="ARBA00022448"/>
    </source>
</evidence>
<dbReference type="CDD" id="cd00038">
    <property type="entry name" value="CAP_ED"/>
    <property type="match status" value="1"/>
</dbReference>
<dbReference type="Gene3D" id="2.60.120.10">
    <property type="entry name" value="Jelly Rolls"/>
    <property type="match status" value="1"/>
</dbReference>
<feature type="transmembrane region" description="Helical" evidence="7">
    <location>
        <begin position="394"/>
        <end position="413"/>
    </location>
</feature>
<dbReference type="InterPro" id="IPR014710">
    <property type="entry name" value="RmlC-like_jellyroll"/>
</dbReference>
<dbReference type="GO" id="GO:0098855">
    <property type="term" value="C:HCN channel complex"/>
    <property type="evidence" value="ECO:0007669"/>
    <property type="project" value="TreeGrafter"/>
</dbReference>
<keyword evidence="3 7" id="KW-0812">Transmembrane</keyword>
<dbReference type="AlphaFoldDB" id="Q23AP2"/>
<evidence type="ECO:0000256" key="4">
    <source>
        <dbReference type="ARBA" id="ARBA00022989"/>
    </source>
</evidence>
<sequence>MKLKSLDENRAYQKRKTIKKEKSLFDFTPRLAIPEFTIPSIRQNDDDIQISLDCSERHTLDMNGDQTVSDHKLKKSASFMSKNTTKNNISFNNRSDNNILIHQDQEGFMKQQNDQNMDLYSKVDFISEKNIALSIAGGSQRNIPISATKIQKQLANRRQSKFYFSESESRFKIPSQNSREYKVENIENLPRLKSNFSLISNIKGNLNKMQQKVIAIGMLLVFYVKLKTLSGVNQITKQYMLSSKVDNKSHQLKCLTYLNDFSQISDKKQQQLKKENNLISLSTINNQKNESGQQNKKCSFIQFCFGCIPVIHPDSKKLFLFDIINLIFIILNLTYVPIETVIDTPFLQMYGNKWFIFITSSISVYFFSVILSLNMGYYDKGYCIMDRNKILVRYMKLGFWVDILSTFPMFVSGINSKPVYKMCNLFVILKINWIDKFFYKYFEICNLKKKIKKMVFLKFLYILLKILFFVHVFACVFLAFSYHVNATDNWITKYGSDLDSKGWFTKYVYAFYWGITIMTTVGLGDILPSNIYEVCVLSLFMFFSCAAFAYSFNSIGIILDEMNQRSDLFVKEMRIVSRYLQMKKVDHELQIEVRKYIEYRFQFENEISQEEEKIVFKRLPISIQEKLIIQSNMAILRKISFLQNNFSEGLLNKLCLTIESEQWLNQDTIYKQDDVYAESSNSIKFYILESGQVQLLANAGNPDQPLVIKNITDVEDFGSLEFFNDEPRHYTAVTIGTTKLLSISRSKFLQILKQFPEDYEKFKMLCENAKMNKIQFDIKISCYCCQKYNHSLKECPKIHYIANKELSILKNMFSLPQQRKASRRNFKLKINSLYENHIIQERAICYQQYNHDELNKIESPLITQEDILNTETYRNGNGNIHKNQNNQKVLLNIATNDLISRVDFDIQEKNLNKLVRNQSFSTRKSTCLRPTLFKQNTDAINIDQNEDILKQQVESNYSPVSLSQRKHHTTINLNTHDQQLFHKNQKKNTESPSPHISYQKRHISINNLPQDEINEKDISFMIDNFDRLKNYKYYFPYNNYDNILNQYEKIRPKFKYQRLRKPSQYFLFPNLNFKKLTKNTKNKIQSENKIDVTFNDSFNA</sequence>
<keyword evidence="6 7" id="KW-0472">Membrane</keyword>
<dbReference type="InterPro" id="IPR051413">
    <property type="entry name" value="K/Na_HCN_channel"/>
</dbReference>
<dbReference type="Pfam" id="PF00520">
    <property type="entry name" value="Ion_trans"/>
    <property type="match status" value="1"/>
</dbReference>
<dbReference type="eggNOG" id="KOG0500">
    <property type="taxonomic scope" value="Eukaryota"/>
</dbReference>
<keyword evidence="5" id="KW-0406">Ion transport</keyword>
<dbReference type="SUPFAM" id="SSF81324">
    <property type="entry name" value="Voltage-gated potassium channels"/>
    <property type="match status" value="1"/>
</dbReference>
<dbReference type="InterPro" id="IPR018490">
    <property type="entry name" value="cNMP-bd_dom_sf"/>
</dbReference>
<feature type="domain" description="Cyclic nucleotide-binding" evidence="8">
    <location>
        <begin position="642"/>
        <end position="752"/>
    </location>
</feature>
<dbReference type="GO" id="GO:0003254">
    <property type="term" value="P:regulation of membrane depolarization"/>
    <property type="evidence" value="ECO:0007669"/>
    <property type="project" value="TreeGrafter"/>
</dbReference>
<proteinExistence type="predicted"/>
<evidence type="ECO:0000313" key="9">
    <source>
        <dbReference type="EMBL" id="EAR93650.2"/>
    </source>
</evidence>
<evidence type="ECO:0000256" key="3">
    <source>
        <dbReference type="ARBA" id="ARBA00022692"/>
    </source>
</evidence>
<accession>Q23AP2</accession>
<feature type="transmembrane region" description="Helical" evidence="7">
    <location>
        <begin position="318"/>
        <end position="338"/>
    </location>
</feature>
<dbReference type="HOGENOM" id="CLU_328879_0_0_1"/>
<organism evidence="9 10">
    <name type="scientific">Tetrahymena thermophila (strain SB210)</name>
    <dbReference type="NCBI Taxonomy" id="312017"/>
    <lineage>
        <taxon>Eukaryota</taxon>
        <taxon>Sar</taxon>
        <taxon>Alveolata</taxon>
        <taxon>Ciliophora</taxon>
        <taxon>Intramacronucleata</taxon>
        <taxon>Oligohymenophorea</taxon>
        <taxon>Hymenostomatida</taxon>
        <taxon>Tetrahymenina</taxon>
        <taxon>Tetrahymenidae</taxon>
        <taxon>Tetrahymena</taxon>
    </lineage>
</organism>
<dbReference type="OrthoDB" id="421226at2759"/>
<dbReference type="Gene3D" id="1.10.287.70">
    <property type="match status" value="1"/>
</dbReference>
<dbReference type="PROSITE" id="PS50042">
    <property type="entry name" value="CNMP_BINDING_3"/>
    <property type="match status" value="1"/>
</dbReference>